<reference evidence="2" key="1">
    <citation type="submission" date="2021-11" db="EMBL/GenBank/DDBJ databases">
        <title>Description of novel Chryseobacterium species.</title>
        <authorList>
            <person name="Saticioglu I.B."/>
            <person name="Ay H."/>
            <person name="Altun S."/>
            <person name="Duman M."/>
        </authorList>
    </citation>
    <scope>NUCLEOTIDE SEQUENCE</scope>
    <source>
        <strain evidence="2">C-17</strain>
    </source>
</reference>
<keyword evidence="3" id="KW-1185">Reference proteome</keyword>
<dbReference type="AlphaFoldDB" id="A0A9Q3YYA7"/>
<comment type="caution">
    <text evidence="2">The sequence shown here is derived from an EMBL/GenBank/DDBJ whole genome shotgun (WGS) entry which is preliminary data.</text>
</comment>
<gene>
    <name evidence="2" type="ORF">LO744_15630</name>
</gene>
<feature type="signal peptide" evidence="1">
    <location>
        <begin position="1"/>
        <end position="18"/>
    </location>
</feature>
<sequence>MKHIFSLSFILISTLFLAQITKFTDAEIIKKLDSIKTEGNLLFSLESSSWQSTDLAQENKKIKANFGGYLTYKINDTVKTVILNKKNNLVIAEYSFKNASKKPIKENLSQRNLTLNENNLKNIRSKLILQLSDSKYEVTAPNGYSLNIITIPFEENYKNYLITGASESNIIPFGNDYLFITDKEGNIISNKKFHSRLIPAMTSMPEGGTVTMSTHSHLKTNPFISATDICTFKLYAPFTKLEEFSVYSPALGSYMIYNYKKDSLLIKSKDIK</sequence>
<keyword evidence="1" id="KW-0732">Signal</keyword>
<feature type="chain" id="PRO_5040409571" evidence="1">
    <location>
        <begin position="19"/>
        <end position="272"/>
    </location>
</feature>
<protein>
    <submittedName>
        <fullName evidence="2">Uncharacterized protein</fullName>
    </submittedName>
</protein>
<evidence type="ECO:0000313" key="2">
    <source>
        <dbReference type="EMBL" id="MCD1118287.1"/>
    </source>
</evidence>
<dbReference type="Proteomes" id="UP001108025">
    <property type="component" value="Unassembled WGS sequence"/>
</dbReference>
<accession>A0A9Q3YYA7</accession>
<proteinExistence type="predicted"/>
<name>A0A9Q3YYA7_9FLAO</name>
<dbReference type="RefSeq" id="WP_230670988.1">
    <property type="nucleotide sequence ID" value="NZ_JAJNAY010000002.1"/>
</dbReference>
<evidence type="ECO:0000256" key="1">
    <source>
        <dbReference type="SAM" id="SignalP"/>
    </source>
</evidence>
<organism evidence="2 3">
    <name type="scientific">Chryseobacterium turcicum</name>
    <dbReference type="NCBI Taxonomy" id="2898076"/>
    <lineage>
        <taxon>Bacteria</taxon>
        <taxon>Pseudomonadati</taxon>
        <taxon>Bacteroidota</taxon>
        <taxon>Flavobacteriia</taxon>
        <taxon>Flavobacteriales</taxon>
        <taxon>Weeksellaceae</taxon>
        <taxon>Chryseobacterium group</taxon>
        <taxon>Chryseobacterium</taxon>
    </lineage>
</organism>
<dbReference type="EMBL" id="JAJNAY010000002">
    <property type="protein sequence ID" value="MCD1118287.1"/>
    <property type="molecule type" value="Genomic_DNA"/>
</dbReference>
<evidence type="ECO:0000313" key="3">
    <source>
        <dbReference type="Proteomes" id="UP001108025"/>
    </source>
</evidence>